<evidence type="ECO:0000313" key="3">
    <source>
        <dbReference type="RefSeq" id="XP_013385772.1"/>
    </source>
</evidence>
<name>A0A1S3HIE2_LINAN</name>
<keyword evidence="2" id="KW-1185">Reference proteome</keyword>
<gene>
    <name evidence="3" type="primary">LOC106155456</name>
</gene>
<dbReference type="GeneID" id="106155456"/>
<dbReference type="KEGG" id="lak:106155456"/>
<keyword evidence="1" id="KW-1133">Transmembrane helix</keyword>
<evidence type="ECO:0000313" key="2">
    <source>
        <dbReference type="Proteomes" id="UP000085678"/>
    </source>
</evidence>
<keyword evidence="1" id="KW-0812">Transmembrane</keyword>
<dbReference type="RefSeq" id="XP_013385772.1">
    <property type="nucleotide sequence ID" value="XM_013530318.1"/>
</dbReference>
<protein>
    <submittedName>
        <fullName evidence="3">Uncharacterized protein LOC106155456</fullName>
    </submittedName>
</protein>
<sequence>MGTTVVLYKNNGCSQFRTQENTTAITDMGGRLTSACIAVLLLLALVCACDALSGSIERKPGCRVNYSVHGRVSGWKWKWRAQCTDCTQISESATKSSRSGAIEHCLEQLMAKLARMGKL</sequence>
<reference evidence="3" key="1">
    <citation type="submission" date="2025-08" db="UniProtKB">
        <authorList>
            <consortium name="RefSeq"/>
        </authorList>
    </citation>
    <scope>IDENTIFICATION</scope>
    <source>
        <tissue evidence="3">Gonads</tissue>
    </source>
</reference>
<proteinExistence type="predicted"/>
<dbReference type="OrthoDB" id="9970438at2759"/>
<accession>A0A1S3HIE2</accession>
<feature type="transmembrane region" description="Helical" evidence="1">
    <location>
        <begin position="32"/>
        <end position="53"/>
    </location>
</feature>
<organism evidence="2 3">
    <name type="scientific">Lingula anatina</name>
    <name type="common">Brachiopod</name>
    <name type="synonym">Lingula unguis</name>
    <dbReference type="NCBI Taxonomy" id="7574"/>
    <lineage>
        <taxon>Eukaryota</taxon>
        <taxon>Metazoa</taxon>
        <taxon>Spiralia</taxon>
        <taxon>Lophotrochozoa</taxon>
        <taxon>Brachiopoda</taxon>
        <taxon>Linguliformea</taxon>
        <taxon>Lingulata</taxon>
        <taxon>Lingulida</taxon>
        <taxon>Linguloidea</taxon>
        <taxon>Lingulidae</taxon>
        <taxon>Lingula</taxon>
    </lineage>
</organism>
<keyword evidence="1" id="KW-0472">Membrane</keyword>
<dbReference type="InParanoid" id="A0A1S3HIE2"/>
<dbReference type="AlphaFoldDB" id="A0A1S3HIE2"/>
<dbReference type="Proteomes" id="UP000085678">
    <property type="component" value="Unplaced"/>
</dbReference>
<evidence type="ECO:0000256" key="1">
    <source>
        <dbReference type="SAM" id="Phobius"/>
    </source>
</evidence>